<dbReference type="EMBL" id="BDGG01000002">
    <property type="protein sequence ID" value="GAU93552.1"/>
    <property type="molecule type" value="Genomic_DNA"/>
</dbReference>
<dbReference type="GO" id="GO:0008375">
    <property type="term" value="F:acetylglucosaminyltransferase activity"/>
    <property type="evidence" value="ECO:0007669"/>
    <property type="project" value="TreeGrafter"/>
</dbReference>
<dbReference type="AlphaFoldDB" id="A0A1D1V0R4"/>
<accession>A0A1D1V0R4</accession>
<dbReference type="OrthoDB" id="2016523at2759"/>
<evidence type="ECO:0000313" key="7">
    <source>
        <dbReference type="Proteomes" id="UP000186922"/>
    </source>
</evidence>
<keyword evidence="3" id="KW-0808">Transferase</keyword>
<keyword evidence="7" id="KW-1185">Reference proteome</keyword>
<gene>
    <name evidence="6" type="primary">RvY_05478-1</name>
    <name evidence="6" type="synonym">RvY_05478.1</name>
    <name evidence="6" type="ORF">RvY_05478</name>
</gene>
<reference evidence="6 7" key="1">
    <citation type="journal article" date="2016" name="Nat. Commun.">
        <title>Extremotolerant tardigrade genome and improved radiotolerance of human cultured cells by tardigrade-unique protein.</title>
        <authorList>
            <person name="Hashimoto T."/>
            <person name="Horikawa D.D."/>
            <person name="Saito Y."/>
            <person name="Kuwahara H."/>
            <person name="Kozuka-Hata H."/>
            <person name="Shin-I T."/>
            <person name="Minakuchi Y."/>
            <person name="Ohishi K."/>
            <person name="Motoyama A."/>
            <person name="Aizu T."/>
            <person name="Enomoto A."/>
            <person name="Kondo K."/>
            <person name="Tanaka S."/>
            <person name="Hara Y."/>
            <person name="Koshikawa S."/>
            <person name="Sagara H."/>
            <person name="Miura T."/>
            <person name="Yokobori S."/>
            <person name="Miyagawa K."/>
            <person name="Suzuki Y."/>
            <person name="Kubo T."/>
            <person name="Oyama M."/>
            <person name="Kohara Y."/>
            <person name="Fujiyama A."/>
            <person name="Arakawa K."/>
            <person name="Katayama T."/>
            <person name="Toyoda A."/>
            <person name="Kunieda T."/>
        </authorList>
    </citation>
    <scope>NUCLEOTIDE SEQUENCE [LARGE SCALE GENOMIC DNA]</scope>
    <source>
        <strain evidence="6 7">YOKOZUNA-1</strain>
    </source>
</reference>
<dbReference type="Pfam" id="PF23524">
    <property type="entry name" value="MGAT4A_C"/>
    <property type="match status" value="1"/>
</dbReference>
<proteinExistence type="predicted"/>
<organism evidence="6 7">
    <name type="scientific">Ramazzottius varieornatus</name>
    <name type="common">Water bear</name>
    <name type="synonym">Tardigrade</name>
    <dbReference type="NCBI Taxonomy" id="947166"/>
    <lineage>
        <taxon>Eukaryota</taxon>
        <taxon>Metazoa</taxon>
        <taxon>Ecdysozoa</taxon>
        <taxon>Tardigrada</taxon>
        <taxon>Eutardigrada</taxon>
        <taxon>Parachela</taxon>
        <taxon>Hypsibioidea</taxon>
        <taxon>Ramazzottiidae</taxon>
        <taxon>Ramazzottius</taxon>
    </lineage>
</organism>
<dbReference type="InterPro" id="IPR006759">
    <property type="entry name" value="Glyco_transf_54"/>
</dbReference>
<dbReference type="GO" id="GO:0005783">
    <property type="term" value="C:endoplasmic reticulum"/>
    <property type="evidence" value="ECO:0007669"/>
    <property type="project" value="TreeGrafter"/>
</dbReference>
<dbReference type="GO" id="GO:0006487">
    <property type="term" value="P:protein N-linked glycosylation"/>
    <property type="evidence" value="ECO:0007669"/>
    <property type="project" value="TreeGrafter"/>
</dbReference>
<comment type="pathway">
    <text evidence="1">Protein modification; protein glycosylation.</text>
</comment>
<evidence type="ECO:0000313" key="6">
    <source>
        <dbReference type="EMBL" id="GAU93552.1"/>
    </source>
</evidence>
<feature type="domain" description="MGAT4 A/B/C C-terminal" evidence="5">
    <location>
        <begin position="395"/>
        <end position="516"/>
    </location>
</feature>
<dbReference type="InterPro" id="IPR057279">
    <property type="entry name" value="MGAT4"/>
</dbReference>
<dbReference type="GO" id="GO:0005795">
    <property type="term" value="C:Golgi stack"/>
    <property type="evidence" value="ECO:0007669"/>
    <property type="project" value="TreeGrafter"/>
</dbReference>
<dbReference type="GO" id="GO:0005793">
    <property type="term" value="C:endoplasmic reticulum-Golgi intermediate compartment"/>
    <property type="evidence" value="ECO:0007669"/>
    <property type="project" value="TreeGrafter"/>
</dbReference>
<comment type="caution">
    <text evidence="6">The sequence shown here is derived from an EMBL/GenBank/DDBJ whole genome shotgun (WGS) entry which is preliminary data.</text>
</comment>
<sequence>MTVVVPRRKLLVLLALAAFLAPLALLSSYNWLQSLKETTNGFVVQNQEISGELNSLKDRLSHAEYLLHLRQKRLYFMNASRLATPCGNDSQPEEVLSREGQLEIPTVFQHLPHLLGKAGALIPRVSIGKNRDKVSLVIGVPTVQRSTHNYIDETLESLLRNLKDSEEKDVVIVVMVADITNLETVDVFINELQTTFAQYIEKGVLEIIAPSVDYYPDLNALPSTLGDPPERMKWRAKQVLDFAYLMMYGHKKGVYYMQLEDDVVTKPSYVTKIKNFAGSQEGYVMMEFSSLGFISKLFKSSDLPNFVEFLLMFYETKPIDWLLANYLFVKVCLDNHEAKYCPKALEKAIRKYKPSLFQHMGVESSLKGKVQKLREKDFGKVELFIPHTDNPPAKKLSTSLKVYQSHTLEDAYAGKSYFWALNPQPGDGVTVEFSKPTLLTYFLFKSGNAEHPTDQFYDAVVEIATEPGKGNETYTWSQVGSFKRGIAEGSLAGKTPALAIRIRATAESAFWVSLREIWIK</sequence>
<evidence type="ECO:0000256" key="1">
    <source>
        <dbReference type="ARBA" id="ARBA00004922"/>
    </source>
</evidence>
<dbReference type="Proteomes" id="UP000186922">
    <property type="component" value="Unassembled WGS sequence"/>
</dbReference>
<name>A0A1D1V0R4_RAMVA</name>
<protein>
    <submittedName>
        <fullName evidence="6">Uncharacterized protein</fullName>
    </submittedName>
</protein>
<feature type="domain" description="MGAT4 conserved region" evidence="4">
    <location>
        <begin position="103"/>
        <end position="378"/>
    </location>
</feature>
<evidence type="ECO:0000259" key="4">
    <source>
        <dbReference type="Pfam" id="PF04666"/>
    </source>
</evidence>
<evidence type="ECO:0000259" key="5">
    <source>
        <dbReference type="Pfam" id="PF23524"/>
    </source>
</evidence>
<dbReference type="STRING" id="947166.A0A1D1V0R4"/>
<dbReference type="InterPro" id="IPR056576">
    <property type="entry name" value="MGAT4_A/B/C_C"/>
</dbReference>
<keyword evidence="2" id="KW-0328">Glycosyltransferase</keyword>
<dbReference type="PANTHER" id="PTHR12062">
    <property type="entry name" value="N-ACETYLGLUCOSAMINYLTRANSFERASE VI"/>
    <property type="match status" value="1"/>
</dbReference>
<evidence type="ECO:0000256" key="2">
    <source>
        <dbReference type="ARBA" id="ARBA00022676"/>
    </source>
</evidence>
<evidence type="ECO:0000256" key="3">
    <source>
        <dbReference type="ARBA" id="ARBA00022679"/>
    </source>
</evidence>
<dbReference type="Pfam" id="PF04666">
    <property type="entry name" value="MGAT4_cons"/>
    <property type="match status" value="1"/>
</dbReference>
<dbReference type="PANTHER" id="PTHR12062:SF9">
    <property type="entry name" value="ALPHA-1,3-MANNOSYL-GLYCOPROTEIN 4-BETA-N-ACETYLGLUCOSAMINYLTRANSFERASE A, ISOFORM A"/>
    <property type="match status" value="1"/>
</dbReference>